<feature type="chain" id="PRO_5046873600" description="DUF4440 domain-containing protein" evidence="1">
    <location>
        <begin position="21"/>
        <end position="171"/>
    </location>
</feature>
<protein>
    <recommendedName>
        <fullName evidence="4">DUF4440 domain-containing protein</fullName>
    </recommendedName>
</protein>
<dbReference type="RefSeq" id="WP_379665680.1">
    <property type="nucleotide sequence ID" value="NZ_JBHULH010000003.1"/>
</dbReference>
<feature type="signal peptide" evidence="1">
    <location>
        <begin position="1"/>
        <end position="20"/>
    </location>
</feature>
<gene>
    <name evidence="2" type="ORF">ACFSRZ_06275</name>
</gene>
<organism evidence="2 3">
    <name type="scientific">Pseudotenacibaculum haliotis</name>
    <dbReference type="NCBI Taxonomy" id="1862138"/>
    <lineage>
        <taxon>Bacteria</taxon>
        <taxon>Pseudomonadati</taxon>
        <taxon>Bacteroidota</taxon>
        <taxon>Flavobacteriia</taxon>
        <taxon>Flavobacteriales</taxon>
        <taxon>Flavobacteriaceae</taxon>
        <taxon>Pseudotenacibaculum</taxon>
    </lineage>
</organism>
<comment type="caution">
    <text evidence="2">The sequence shown here is derived from an EMBL/GenBank/DDBJ whole genome shotgun (WGS) entry which is preliminary data.</text>
</comment>
<dbReference type="Proteomes" id="UP001597508">
    <property type="component" value="Unassembled WGS sequence"/>
</dbReference>
<sequence length="171" mass="19533">MNKTLITVLLFLLVSSPFYSQTKKDALKDAKIVAKATLELDINTILEHTFPSILDIMGGKEKAKNLLKTTFDGMIQQGFVFEKVEVVSVSDIVEEQGEHRCYVENFNQMKIGDTRIKSKSFLLGIYDKKNKKWLFLEADEMKNKALLEQILPGFKTSLKIPEDEVKTEKIN</sequence>
<keyword evidence="1" id="KW-0732">Signal</keyword>
<accession>A0ABW5LQE3</accession>
<keyword evidence="3" id="KW-1185">Reference proteome</keyword>
<name>A0ABW5LQE3_9FLAO</name>
<dbReference type="EMBL" id="JBHULH010000003">
    <property type="protein sequence ID" value="MFD2566970.1"/>
    <property type="molecule type" value="Genomic_DNA"/>
</dbReference>
<proteinExistence type="predicted"/>
<evidence type="ECO:0008006" key="4">
    <source>
        <dbReference type="Google" id="ProtNLM"/>
    </source>
</evidence>
<reference evidence="3" key="1">
    <citation type="journal article" date="2019" name="Int. J. Syst. Evol. Microbiol.">
        <title>The Global Catalogue of Microorganisms (GCM) 10K type strain sequencing project: providing services to taxonomists for standard genome sequencing and annotation.</title>
        <authorList>
            <consortium name="The Broad Institute Genomics Platform"/>
            <consortium name="The Broad Institute Genome Sequencing Center for Infectious Disease"/>
            <person name="Wu L."/>
            <person name="Ma J."/>
        </authorList>
    </citation>
    <scope>NUCLEOTIDE SEQUENCE [LARGE SCALE GENOMIC DNA]</scope>
    <source>
        <strain evidence="3">KCTC 52127</strain>
    </source>
</reference>
<evidence type="ECO:0000313" key="2">
    <source>
        <dbReference type="EMBL" id="MFD2566970.1"/>
    </source>
</evidence>
<evidence type="ECO:0000313" key="3">
    <source>
        <dbReference type="Proteomes" id="UP001597508"/>
    </source>
</evidence>
<evidence type="ECO:0000256" key="1">
    <source>
        <dbReference type="SAM" id="SignalP"/>
    </source>
</evidence>